<dbReference type="PANTHER" id="PTHR18921">
    <property type="entry name" value="MYOSIN HEAVY CHAIN - RELATED"/>
    <property type="match status" value="1"/>
</dbReference>
<sequence>MLSPLANWRESLEKIALAVHDGGDDDDDDGEGLEIYRRSNGDASSVSDRRNSHGLAHSPSLSRSPVANGYGSAHDSEIEQYEAEIKRLQESEAEIKALSVNYAALLKEKEDHISRLNKENGALKQNLDATVNGIRNESMRASINSTNALKEGNGQSPNQQHKLASQLKTRSSVNHGQNGSISRLDIAGNGTRHAGEHDGFWAKEKELADLLEEKNRSLAALQATHQLQIGELRTELGKERKRLATVDIELQEERKLNEAFQTKLQSLKDEKDKIFMEMNKVRNELNEKLLEIKRLQNGLDRHENKDVDGTFERLKRVIASLEKENIDLKAEKSELEVVLRTTRNSSTIKGAQSSVNEDVVPFGSSRERDELKQSLQKLENDLKETRKERDKALRELSRLKQHLLDKESEESEKMDEDRKVIEELRETNVAQKTQIMHLEKALNQAIANQDELRMNSSNETQKQKEIIEDLNKKIANYMSIVDGKNIELLNLQTALGQYYAEIEEKERLARDLALAREECARFSELLNNANKLVEVSGREKEEILDKLSQVERTLIEGNNRVNKLEEDNAKLRRALEQSMTQLNRMSMDSDYLVDRRIVIKLLVTYFQRNHSKEVLDLMVRMLGFSDEDKQRIGAAQQGAGKGVVRGVLGIPGRLVGGILGGSSVETHANMASDNQSIADLWVDFLLKESDERERRDRDASTTNSAVETSGKSPDAVGTTPRLPDNRTSAAAGAPPSFSRFSPSMSQGSSALPFQGNTRPPERYGSEFSTVSLYNSDSTSWTSRPFAG</sequence>
<evidence type="ECO:0008006" key="7">
    <source>
        <dbReference type="Google" id="ProtNLM"/>
    </source>
</evidence>
<feature type="coiled-coil region" evidence="4">
    <location>
        <begin position="250"/>
        <end position="338"/>
    </location>
</feature>
<protein>
    <recommendedName>
        <fullName evidence="7">GRIP domain-containing protein</fullName>
    </recommendedName>
</protein>
<dbReference type="STRING" id="71139.A0A059CJL4"/>
<dbReference type="EMBL" id="KK198756">
    <property type="protein sequence ID" value="KCW78120.1"/>
    <property type="molecule type" value="Genomic_DNA"/>
</dbReference>
<reference evidence="6" key="1">
    <citation type="submission" date="2013-07" db="EMBL/GenBank/DDBJ databases">
        <title>The genome of Eucalyptus grandis.</title>
        <authorList>
            <person name="Schmutz J."/>
            <person name="Hayes R."/>
            <person name="Myburg A."/>
            <person name="Tuskan G."/>
            <person name="Grattapaglia D."/>
            <person name="Rokhsar D.S."/>
        </authorList>
    </citation>
    <scope>NUCLEOTIDE SEQUENCE</scope>
    <source>
        <tissue evidence="6">Leaf extractions</tissue>
    </source>
</reference>
<evidence type="ECO:0000256" key="3">
    <source>
        <dbReference type="ARBA" id="ARBA00023054"/>
    </source>
</evidence>
<comment type="subcellular location">
    <subcellularLocation>
        <location evidence="1">Golgi apparatus</location>
    </subcellularLocation>
</comment>
<dbReference type="PANTHER" id="PTHR18921:SF2">
    <property type="entry name" value="THYROID RECEPTOR-INTERACTING PROTEIN 11"/>
    <property type="match status" value="1"/>
</dbReference>
<accession>A0A059CJL4</accession>
<name>A0A059CJL4_EUCGR</name>
<dbReference type="GO" id="GO:0007030">
    <property type="term" value="P:Golgi organization"/>
    <property type="evidence" value="ECO:0000318"/>
    <property type="project" value="GO_Central"/>
</dbReference>
<feature type="coiled-coil region" evidence="4">
    <location>
        <begin position="368"/>
        <end position="455"/>
    </location>
</feature>
<feature type="compositionally biased region" description="Acidic residues" evidence="5">
    <location>
        <begin position="23"/>
        <end position="32"/>
    </location>
</feature>
<dbReference type="GO" id="GO:0006888">
    <property type="term" value="P:endoplasmic reticulum to Golgi vesicle-mediated transport"/>
    <property type="evidence" value="ECO:0000318"/>
    <property type="project" value="GO_Central"/>
</dbReference>
<evidence type="ECO:0000256" key="1">
    <source>
        <dbReference type="ARBA" id="ARBA00004555"/>
    </source>
</evidence>
<keyword evidence="2" id="KW-0333">Golgi apparatus</keyword>
<feature type="region of interest" description="Disordered" evidence="5">
    <location>
        <begin position="691"/>
        <end position="765"/>
    </location>
</feature>
<dbReference type="FunCoup" id="A0A059CJL4">
    <property type="interactions" value="572"/>
</dbReference>
<gene>
    <name evidence="6" type="ORF">EUGRSUZ_D02329</name>
</gene>
<feature type="region of interest" description="Disordered" evidence="5">
    <location>
        <begin position="167"/>
        <end position="194"/>
    </location>
</feature>
<evidence type="ECO:0000256" key="2">
    <source>
        <dbReference type="ARBA" id="ARBA00023034"/>
    </source>
</evidence>
<proteinExistence type="predicted"/>
<dbReference type="GO" id="GO:0005794">
    <property type="term" value="C:Golgi apparatus"/>
    <property type="evidence" value="ECO:0000318"/>
    <property type="project" value="GO_Central"/>
</dbReference>
<dbReference type="GO" id="GO:0031267">
    <property type="term" value="F:small GTPase binding"/>
    <property type="evidence" value="ECO:0000318"/>
    <property type="project" value="GO_Central"/>
</dbReference>
<feature type="coiled-coil region" evidence="4">
    <location>
        <begin position="505"/>
        <end position="581"/>
    </location>
</feature>
<keyword evidence="3 4" id="KW-0175">Coiled coil</keyword>
<dbReference type="Gramene" id="KCW78120">
    <property type="protein sequence ID" value="KCW78120"/>
    <property type="gene ID" value="EUGRSUZ_D02329"/>
</dbReference>
<feature type="compositionally biased region" description="Low complexity" evidence="5">
    <location>
        <begin position="728"/>
        <end position="749"/>
    </location>
</feature>
<evidence type="ECO:0000313" key="6">
    <source>
        <dbReference type="EMBL" id="KCW78120.1"/>
    </source>
</evidence>
<evidence type="ECO:0000256" key="5">
    <source>
        <dbReference type="SAM" id="MobiDB-lite"/>
    </source>
</evidence>
<feature type="region of interest" description="Disordered" evidence="5">
    <location>
        <begin position="19"/>
        <end position="74"/>
    </location>
</feature>
<dbReference type="eggNOG" id="ENOG502QSWR">
    <property type="taxonomic scope" value="Eukaryota"/>
</dbReference>
<evidence type="ECO:0000256" key="4">
    <source>
        <dbReference type="SAM" id="Coils"/>
    </source>
</evidence>
<dbReference type="AlphaFoldDB" id="A0A059CJL4"/>
<organism evidence="6">
    <name type="scientific">Eucalyptus grandis</name>
    <name type="common">Flooded gum</name>
    <dbReference type="NCBI Taxonomy" id="71139"/>
    <lineage>
        <taxon>Eukaryota</taxon>
        <taxon>Viridiplantae</taxon>
        <taxon>Streptophyta</taxon>
        <taxon>Embryophyta</taxon>
        <taxon>Tracheophyta</taxon>
        <taxon>Spermatophyta</taxon>
        <taxon>Magnoliopsida</taxon>
        <taxon>eudicotyledons</taxon>
        <taxon>Gunneridae</taxon>
        <taxon>Pentapetalae</taxon>
        <taxon>rosids</taxon>
        <taxon>malvids</taxon>
        <taxon>Myrtales</taxon>
        <taxon>Myrtaceae</taxon>
        <taxon>Myrtoideae</taxon>
        <taxon>Eucalypteae</taxon>
        <taxon>Eucalyptus</taxon>
    </lineage>
</organism>
<dbReference type="OMA" id="QKLANCM"/>
<dbReference type="InParanoid" id="A0A059CJL4"/>
<feature type="compositionally biased region" description="Polar residues" evidence="5">
    <location>
        <begin position="167"/>
        <end position="181"/>
    </location>
</feature>
<feature type="compositionally biased region" description="Polar residues" evidence="5">
    <location>
        <begin position="700"/>
        <end position="711"/>
    </location>
</feature>